<feature type="transmembrane region" description="Helical" evidence="1">
    <location>
        <begin position="133"/>
        <end position="150"/>
    </location>
</feature>
<dbReference type="InParanoid" id="W7XEH8"/>
<dbReference type="RefSeq" id="XP_012652386.1">
    <property type="nucleotide sequence ID" value="XM_012796932.1"/>
</dbReference>
<evidence type="ECO:0000313" key="2">
    <source>
        <dbReference type="EMBL" id="EWS75073.1"/>
    </source>
</evidence>
<organism evidence="2 3">
    <name type="scientific">Tetrahymena thermophila (strain SB210)</name>
    <dbReference type="NCBI Taxonomy" id="312017"/>
    <lineage>
        <taxon>Eukaryota</taxon>
        <taxon>Sar</taxon>
        <taxon>Alveolata</taxon>
        <taxon>Ciliophora</taxon>
        <taxon>Intramacronucleata</taxon>
        <taxon>Oligohymenophorea</taxon>
        <taxon>Hymenostomatida</taxon>
        <taxon>Tetrahymenina</taxon>
        <taxon>Tetrahymenidae</taxon>
        <taxon>Tetrahymena</taxon>
    </lineage>
</organism>
<name>W7XEH8_TETTS</name>
<evidence type="ECO:0000313" key="3">
    <source>
        <dbReference type="Proteomes" id="UP000009168"/>
    </source>
</evidence>
<keyword evidence="1" id="KW-0472">Membrane</keyword>
<feature type="transmembrane region" description="Helical" evidence="1">
    <location>
        <begin position="76"/>
        <end position="92"/>
    </location>
</feature>
<dbReference type="KEGG" id="tet:TTHERM_000449489"/>
<protein>
    <submittedName>
        <fullName evidence="2">Transmembrane protein, putative</fullName>
    </submittedName>
</protein>
<dbReference type="Proteomes" id="UP000009168">
    <property type="component" value="Unassembled WGS sequence"/>
</dbReference>
<evidence type="ECO:0000256" key="1">
    <source>
        <dbReference type="SAM" id="Phobius"/>
    </source>
</evidence>
<accession>W7XEH8</accession>
<proteinExistence type="predicted"/>
<dbReference type="AlphaFoldDB" id="W7XEH8"/>
<keyword evidence="1" id="KW-1133">Transmembrane helix</keyword>
<keyword evidence="1 2" id="KW-0812">Transmembrane</keyword>
<sequence>MQKIFCYFSFYSIQFQIEKNFMKFFILFYIFFRVFSSKLIYFQQVGYRFLIQPQTAQSGWQVGFQDAFHVDFKYRFNYNLLIIIFNWIIKQFKLISTIKRFLFIDGQAAYPINQLINQLSNQSFIHSINQSMIAIYQCEFLSLIIFIYFFNSI</sequence>
<dbReference type="GeneID" id="24439040"/>
<gene>
    <name evidence="2" type="ORF">TTHERM_000449489</name>
</gene>
<keyword evidence="3" id="KW-1185">Reference proteome</keyword>
<reference evidence="3" key="1">
    <citation type="journal article" date="2006" name="PLoS Biol.">
        <title>Macronuclear genome sequence of the ciliate Tetrahymena thermophila, a model eukaryote.</title>
        <authorList>
            <person name="Eisen J.A."/>
            <person name="Coyne R.S."/>
            <person name="Wu M."/>
            <person name="Wu D."/>
            <person name="Thiagarajan M."/>
            <person name="Wortman J.R."/>
            <person name="Badger J.H."/>
            <person name="Ren Q."/>
            <person name="Amedeo P."/>
            <person name="Jones K.M."/>
            <person name="Tallon L.J."/>
            <person name="Delcher A.L."/>
            <person name="Salzberg S.L."/>
            <person name="Silva J.C."/>
            <person name="Haas B.J."/>
            <person name="Majoros W.H."/>
            <person name="Farzad M."/>
            <person name="Carlton J.M."/>
            <person name="Smith R.K. Jr."/>
            <person name="Garg J."/>
            <person name="Pearlman R.E."/>
            <person name="Karrer K.M."/>
            <person name="Sun L."/>
            <person name="Manning G."/>
            <person name="Elde N.C."/>
            <person name="Turkewitz A.P."/>
            <person name="Asai D.J."/>
            <person name="Wilkes D.E."/>
            <person name="Wang Y."/>
            <person name="Cai H."/>
            <person name="Collins K."/>
            <person name="Stewart B.A."/>
            <person name="Lee S.R."/>
            <person name="Wilamowska K."/>
            <person name="Weinberg Z."/>
            <person name="Ruzzo W.L."/>
            <person name="Wloga D."/>
            <person name="Gaertig J."/>
            <person name="Frankel J."/>
            <person name="Tsao C.-C."/>
            <person name="Gorovsky M.A."/>
            <person name="Keeling P.J."/>
            <person name="Waller R.F."/>
            <person name="Patron N.J."/>
            <person name="Cherry J.M."/>
            <person name="Stover N.A."/>
            <person name="Krieger C.J."/>
            <person name="del Toro C."/>
            <person name="Ryder H.F."/>
            <person name="Williamson S.C."/>
            <person name="Barbeau R.A."/>
            <person name="Hamilton E.P."/>
            <person name="Orias E."/>
        </authorList>
    </citation>
    <scope>NUCLEOTIDE SEQUENCE [LARGE SCALE GENOMIC DNA]</scope>
    <source>
        <strain evidence="3">SB210</strain>
    </source>
</reference>
<feature type="transmembrane region" description="Helical" evidence="1">
    <location>
        <begin position="21"/>
        <end position="41"/>
    </location>
</feature>
<dbReference type="EMBL" id="GG662738">
    <property type="protein sequence ID" value="EWS75073.1"/>
    <property type="molecule type" value="Genomic_DNA"/>
</dbReference>